<organism evidence="5 6">
    <name type="scientific">Microbacterium sufflavum</name>
    <dbReference type="NCBI Taxonomy" id="2851649"/>
    <lineage>
        <taxon>Bacteria</taxon>
        <taxon>Bacillati</taxon>
        <taxon>Actinomycetota</taxon>
        <taxon>Actinomycetes</taxon>
        <taxon>Micrococcales</taxon>
        <taxon>Microbacteriaceae</taxon>
        <taxon>Microbacterium</taxon>
    </lineage>
</organism>
<dbReference type="Pfam" id="PF04235">
    <property type="entry name" value="DUF418"/>
    <property type="match status" value="1"/>
</dbReference>
<evidence type="ECO:0000313" key="6">
    <source>
        <dbReference type="Proteomes" id="UP000831467"/>
    </source>
</evidence>
<evidence type="ECO:0000259" key="4">
    <source>
        <dbReference type="Pfam" id="PF07786"/>
    </source>
</evidence>
<feature type="transmembrane region" description="Helical" evidence="2">
    <location>
        <begin position="354"/>
        <end position="375"/>
    </location>
</feature>
<dbReference type="EMBL" id="CP078076">
    <property type="protein sequence ID" value="UPL12698.1"/>
    <property type="molecule type" value="Genomic_DNA"/>
</dbReference>
<protein>
    <submittedName>
        <fullName evidence="5">DUF1624 domain-containing protein</fullName>
    </submittedName>
</protein>
<feature type="transmembrane region" description="Helical" evidence="2">
    <location>
        <begin position="216"/>
        <end position="235"/>
    </location>
</feature>
<evidence type="ECO:0000313" key="5">
    <source>
        <dbReference type="EMBL" id="UPL12698.1"/>
    </source>
</evidence>
<feature type="transmembrane region" description="Helical" evidence="2">
    <location>
        <begin position="100"/>
        <end position="119"/>
    </location>
</feature>
<dbReference type="InterPro" id="IPR052529">
    <property type="entry name" value="Bact_Transport_Assoc"/>
</dbReference>
<keyword evidence="6" id="KW-1185">Reference proteome</keyword>
<feature type="region of interest" description="Disordered" evidence="1">
    <location>
        <begin position="396"/>
        <end position="421"/>
    </location>
</feature>
<feature type="transmembrane region" description="Helical" evidence="2">
    <location>
        <begin position="69"/>
        <end position="88"/>
    </location>
</feature>
<reference evidence="5 6" key="1">
    <citation type="submission" date="2021-06" db="EMBL/GenBank/DDBJ databases">
        <title>Genome-based taxonomic framework of Microbacterium strains isolated from marine environment, the description of four new species and reclassification of four preexisting species.</title>
        <authorList>
            <person name="Lee S.D."/>
            <person name="Kim S.-M."/>
            <person name="Byeon Y.-S."/>
            <person name="Yang H.L."/>
            <person name="Kim I.S."/>
        </authorList>
    </citation>
    <scope>NUCLEOTIDE SEQUENCE [LARGE SCALE GENOMIC DNA]</scope>
    <source>
        <strain evidence="5 6">SSW1-51</strain>
    </source>
</reference>
<keyword evidence="2" id="KW-1133">Transmembrane helix</keyword>
<name>A0ABY4IM90_9MICO</name>
<feature type="transmembrane region" description="Helical" evidence="2">
    <location>
        <begin position="180"/>
        <end position="204"/>
    </location>
</feature>
<evidence type="ECO:0000259" key="3">
    <source>
        <dbReference type="Pfam" id="PF04235"/>
    </source>
</evidence>
<gene>
    <name evidence="5" type="ORF">KV394_17025</name>
</gene>
<keyword evidence="2" id="KW-0472">Membrane</keyword>
<keyword evidence="2" id="KW-0812">Transmembrane</keyword>
<feature type="transmembrane region" description="Helical" evidence="2">
    <location>
        <begin position="151"/>
        <end position="174"/>
    </location>
</feature>
<feature type="transmembrane region" description="Helical" evidence="2">
    <location>
        <begin position="125"/>
        <end position="144"/>
    </location>
</feature>
<evidence type="ECO:0000256" key="2">
    <source>
        <dbReference type="SAM" id="Phobius"/>
    </source>
</evidence>
<dbReference type="PANTHER" id="PTHR30590:SF2">
    <property type="entry name" value="INNER MEMBRANE PROTEIN"/>
    <property type="match status" value="1"/>
</dbReference>
<feature type="domain" description="Heparan-alpha-glucosaminide N-acetyltransferase catalytic" evidence="4">
    <location>
        <begin position="29"/>
        <end position="214"/>
    </location>
</feature>
<evidence type="ECO:0000256" key="1">
    <source>
        <dbReference type="SAM" id="MobiDB-lite"/>
    </source>
</evidence>
<feature type="domain" description="DUF418" evidence="3">
    <location>
        <begin position="295"/>
        <end position="383"/>
    </location>
</feature>
<feature type="transmembrane region" description="Helical" evidence="2">
    <location>
        <begin position="294"/>
        <end position="311"/>
    </location>
</feature>
<accession>A0ABY4IM90</accession>
<proteinExistence type="predicted"/>
<dbReference type="InterPro" id="IPR007349">
    <property type="entry name" value="DUF418"/>
</dbReference>
<sequence>MPGCAPYDQLVTSPLAPTRWFRDFGRPPRILGLDVARALAILGMAAAHVGELRPFAWGDPSTWTDLVNGRSSILFALLAGVSIALMTGRSTLPAPERMPTLRLNLVGRGAAIFLIGLALEMLNTPIAVILTLYGLLYVAVIPFLRWRAWQLLLAAGVLALVAPAALALLSALALEPYGAGLGFALYGVYPLTAWLAFVLGGLALGRLHVERLRTAVVALAVGVLLAVIGYGLGAVGQAAGVGGEDGGIGSGDGGFGFGSGWDAYPAALAGLDPLRSVLSAFFGVEPHSGGTAEILGSGGFALAVVALCLLLSRPLRWVFLPLAALGSMPLTAYTVHVVSIVVLVGPGGFVQSTAFWLLTAVALVVAATLWSILFGRGPLERLVGRAAQAMASVPVDRRGASADTERHDPATPVITGHRLDP</sequence>
<dbReference type="Proteomes" id="UP000831467">
    <property type="component" value="Chromosome"/>
</dbReference>
<dbReference type="PANTHER" id="PTHR30590">
    <property type="entry name" value="INNER MEMBRANE PROTEIN"/>
    <property type="match status" value="1"/>
</dbReference>
<dbReference type="InterPro" id="IPR012429">
    <property type="entry name" value="HGSNAT_cat"/>
</dbReference>
<feature type="transmembrane region" description="Helical" evidence="2">
    <location>
        <begin position="318"/>
        <end position="342"/>
    </location>
</feature>
<feature type="compositionally biased region" description="Basic and acidic residues" evidence="1">
    <location>
        <begin position="396"/>
        <end position="409"/>
    </location>
</feature>
<dbReference type="Pfam" id="PF07786">
    <property type="entry name" value="HGSNAT_cat"/>
    <property type="match status" value="1"/>
</dbReference>